<dbReference type="Proteomes" id="UP000178776">
    <property type="component" value="Chromosome"/>
</dbReference>
<dbReference type="KEGG" id="cvc:BKX93_06925"/>
<dbReference type="RefSeq" id="WP_070979297.1">
    <property type="nucleotide sequence ID" value="NZ_CP017707.1"/>
</dbReference>
<gene>
    <name evidence="1" type="ORF">BKX93_06925</name>
</gene>
<protein>
    <submittedName>
        <fullName evidence="1">Diguanylate cyclase</fullName>
    </submittedName>
</protein>
<reference evidence="1 2" key="1">
    <citation type="submission" date="2016-10" db="EMBL/GenBank/DDBJ databases">
        <title>Chromobacterium muskegensis sp. nov., an insecticidal bacterium isolated from Sphagnum bogs.</title>
        <authorList>
            <person name="Sparks M.E."/>
            <person name="Blackburn M.B."/>
            <person name="Gundersen-Rindal D.E."/>
            <person name="Mitchell A."/>
            <person name="Farrar R."/>
            <person name="Kuhar D."/>
        </authorList>
    </citation>
    <scope>NUCLEOTIDE SEQUENCE [LARGE SCALE GENOMIC DNA]</scope>
    <source>
        <strain evidence="1 2">21-1</strain>
    </source>
</reference>
<dbReference type="AlphaFoldDB" id="A0A1D9LEQ2"/>
<proteinExistence type="predicted"/>
<organism evidence="1 2">
    <name type="scientific">Chromobacterium vaccinii</name>
    <dbReference type="NCBI Taxonomy" id="1108595"/>
    <lineage>
        <taxon>Bacteria</taxon>
        <taxon>Pseudomonadati</taxon>
        <taxon>Pseudomonadota</taxon>
        <taxon>Betaproteobacteria</taxon>
        <taxon>Neisseriales</taxon>
        <taxon>Chromobacteriaceae</taxon>
        <taxon>Chromobacterium</taxon>
    </lineage>
</organism>
<evidence type="ECO:0000313" key="2">
    <source>
        <dbReference type="Proteomes" id="UP000178776"/>
    </source>
</evidence>
<accession>A0A1D9LEQ2</accession>
<name>A0A1D9LEQ2_9NEIS</name>
<dbReference type="GeneID" id="68840941"/>
<dbReference type="STRING" id="1108595.BKX93_06925"/>
<evidence type="ECO:0000313" key="1">
    <source>
        <dbReference type="EMBL" id="AOZ49753.1"/>
    </source>
</evidence>
<sequence>MELFDTLSAQIRHMRLPLFAVSLSAVPFPDTPLLLMLHWHGFRKAAAGRAPTGQTSLRQVPASALQLTRRWSALSLLEEEILDAAWQLGAWSLLRDERRGCNTMGAAAGEELACRQAFGDLPAIDGQESVVAEAPDSPELMRLAARRGYVCWQFRPVHGGLWRELAEDDTLGEAGLRQPPCPLAPRACRGGKAARTEYRFGRIERVIF</sequence>
<dbReference type="EMBL" id="CP017707">
    <property type="protein sequence ID" value="AOZ49753.1"/>
    <property type="molecule type" value="Genomic_DNA"/>
</dbReference>